<comment type="caution">
    <text evidence="7">The sequence shown here is derived from an EMBL/GenBank/DDBJ whole genome shotgun (WGS) entry which is preliminary data.</text>
</comment>
<dbReference type="SUPFAM" id="SSF52096">
    <property type="entry name" value="ClpP/crotonase"/>
    <property type="match status" value="1"/>
</dbReference>
<dbReference type="CDD" id="cd06782">
    <property type="entry name" value="cpPDZ_CPP-like"/>
    <property type="match status" value="1"/>
</dbReference>
<dbReference type="PANTHER" id="PTHR32060:SF30">
    <property type="entry name" value="CARBOXY-TERMINAL PROCESSING PROTEASE CTPA"/>
    <property type="match status" value="1"/>
</dbReference>
<proteinExistence type="inferred from homology"/>
<keyword evidence="3 5" id="KW-0378">Hydrolase</keyword>
<dbReference type="FunFam" id="2.30.42.10:FF:000063">
    <property type="entry name" value="Peptidase, S41 family"/>
    <property type="match status" value="1"/>
</dbReference>
<dbReference type="InterPro" id="IPR036034">
    <property type="entry name" value="PDZ_sf"/>
</dbReference>
<comment type="similarity">
    <text evidence="1 5">Belongs to the peptidase S41A family.</text>
</comment>
<keyword evidence="2 5" id="KW-0645">Protease</keyword>
<dbReference type="InterPro" id="IPR004447">
    <property type="entry name" value="Peptidase_S41A"/>
</dbReference>
<dbReference type="Gene3D" id="2.30.42.10">
    <property type="match status" value="1"/>
</dbReference>
<dbReference type="InterPro" id="IPR041489">
    <property type="entry name" value="PDZ_6"/>
</dbReference>
<dbReference type="NCBIfam" id="TIGR00225">
    <property type="entry name" value="prc"/>
    <property type="match status" value="1"/>
</dbReference>
<evidence type="ECO:0000259" key="6">
    <source>
        <dbReference type="PROSITE" id="PS50106"/>
    </source>
</evidence>
<organism evidence="7 8">
    <name type="scientific">candidate division GN15 bacterium</name>
    <dbReference type="NCBI Taxonomy" id="2072418"/>
    <lineage>
        <taxon>Bacteria</taxon>
        <taxon>candidate division GN15</taxon>
    </lineage>
</organism>
<dbReference type="GO" id="GO:0004175">
    <property type="term" value="F:endopeptidase activity"/>
    <property type="evidence" value="ECO:0007669"/>
    <property type="project" value="TreeGrafter"/>
</dbReference>
<accession>A0A855WVW9</accession>
<dbReference type="Gene3D" id="3.30.750.44">
    <property type="match status" value="1"/>
</dbReference>
<dbReference type="EMBL" id="PQAP01000211">
    <property type="protein sequence ID" value="PWB68211.1"/>
    <property type="molecule type" value="Genomic_DNA"/>
</dbReference>
<evidence type="ECO:0000256" key="2">
    <source>
        <dbReference type="ARBA" id="ARBA00022670"/>
    </source>
</evidence>
<name>A0A855WVW9_9BACT</name>
<keyword evidence="4 5" id="KW-0720">Serine protease</keyword>
<dbReference type="Pfam" id="PF22694">
    <property type="entry name" value="CtpB_N-like"/>
    <property type="match status" value="1"/>
</dbReference>
<dbReference type="Pfam" id="PF03572">
    <property type="entry name" value="Peptidase_S41"/>
    <property type="match status" value="1"/>
</dbReference>
<dbReference type="GO" id="GO:0030288">
    <property type="term" value="C:outer membrane-bounded periplasmic space"/>
    <property type="evidence" value="ECO:0007669"/>
    <property type="project" value="TreeGrafter"/>
</dbReference>
<sequence>MLRYTSQLLGITVFALTLIWFAGPGDADQLNAKEPVLWADTVQINVNEVQPSEPDSAAMSRENFFRSIKKLTQTAFNIRNNYMEDVDIGQIVKSGINGMLDGLDRYSVLMEKSSYDALMETTHGKYSGLGMMIDERDGNIIVISPIEGTPAYRKGLHAGDIIMEIDGKSTDKMKTSDASALMRGQAGTTVKLVVKRPGVTEPLEFDLQRAEIELKSVNFAGMIPGTTFGYVRLSRFAEETGSELREAITQLNGDGATALIFDLRSNGGGLLDQAKETAELFLKQGSEIVYTRGKYADSERHLKSERPPLFPPDKPLIVLVDDGTASASEIVAGAIQDWDRGLIVGTTTYGKGLVQQIFPISNDDSLALKLTTAKYYVPSGRCIQKPDRQFKHPLADNETEEDSIRVADSMEVANREIFYTNGGRIVYGGGGIVPDIEVERETWKPIEINLERKSMFFDFAVAYVTKHPDIKPDFVVTDQVVGDFKQFLKDKNFTYKSTLQASLESMEKTAKQEGKDSLFDNSFKAMDVIIEKEKAADFDQSLDYVRRAIRREVVSAIAGERGVYEQIVLKTDKTVQKALSILEQPKEYTKLITEGQHPDHAKN</sequence>
<dbReference type="AlphaFoldDB" id="A0A855WVW9"/>
<evidence type="ECO:0000256" key="4">
    <source>
        <dbReference type="ARBA" id="ARBA00022825"/>
    </source>
</evidence>
<evidence type="ECO:0000256" key="5">
    <source>
        <dbReference type="RuleBase" id="RU004404"/>
    </source>
</evidence>
<dbReference type="InterPro" id="IPR005151">
    <property type="entry name" value="Tail-specific_protease"/>
</dbReference>
<dbReference type="PANTHER" id="PTHR32060">
    <property type="entry name" value="TAIL-SPECIFIC PROTEASE"/>
    <property type="match status" value="1"/>
</dbReference>
<dbReference type="GO" id="GO:0008236">
    <property type="term" value="F:serine-type peptidase activity"/>
    <property type="evidence" value="ECO:0007669"/>
    <property type="project" value="UniProtKB-KW"/>
</dbReference>
<evidence type="ECO:0000313" key="7">
    <source>
        <dbReference type="EMBL" id="PWB68211.1"/>
    </source>
</evidence>
<protein>
    <recommendedName>
        <fullName evidence="6">PDZ domain-containing protein</fullName>
    </recommendedName>
</protein>
<dbReference type="Pfam" id="PF17820">
    <property type="entry name" value="PDZ_6"/>
    <property type="match status" value="1"/>
</dbReference>
<evidence type="ECO:0000256" key="3">
    <source>
        <dbReference type="ARBA" id="ARBA00022801"/>
    </source>
</evidence>
<dbReference type="SUPFAM" id="SSF50156">
    <property type="entry name" value="PDZ domain-like"/>
    <property type="match status" value="1"/>
</dbReference>
<dbReference type="GO" id="GO:0007165">
    <property type="term" value="P:signal transduction"/>
    <property type="evidence" value="ECO:0007669"/>
    <property type="project" value="TreeGrafter"/>
</dbReference>
<dbReference type="InterPro" id="IPR055210">
    <property type="entry name" value="CtpA/B_N"/>
</dbReference>
<evidence type="ECO:0000256" key="1">
    <source>
        <dbReference type="ARBA" id="ARBA00009179"/>
    </source>
</evidence>
<dbReference type="SMART" id="SM00228">
    <property type="entry name" value="PDZ"/>
    <property type="match status" value="1"/>
</dbReference>
<dbReference type="Proteomes" id="UP000250918">
    <property type="component" value="Unassembled WGS sequence"/>
</dbReference>
<feature type="domain" description="PDZ" evidence="6">
    <location>
        <begin position="107"/>
        <end position="197"/>
    </location>
</feature>
<gene>
    <name evidence="7" type="ORF">C3F09_12170</name>
</gene>
<dbReference type="InterPro" id="IPR001478">
    <property type="entry name" value="PDZ"/>
</dbReference>
<dbReference type="PROSITE" id="PS50106">
    <property type="entry name" value="PDZ"/>
    <property type="match status" value="1"/>
</dbReference>
<dbReference type="Gene3D" id="3.90.226.10">
    <property type="entry name" value="2-enoyl-CoA Hydratase, Chain A, domain 1"/>
    <property type="match status" value="1"/>
</dbReference>
<dbReference type="SMART" id="SM00245">
    <property type="entry name" value="TSPc"/>
    <property type="match status" value="1"/>
</dbReference>
<dbReference type="InterPro" id="IPR029045">
    <property type="entry name" value="ClpP/crotonase-like_dom_sf"/>
</dbReference>
<dbReference type="GO" id="GO:0006508">
    <property type="term" value="P:proteolysis"/>
    <property type="evidence" value="ECO:0007669"/>
    <property type="project" value="UniProtKB-KW"/>
</dbReference>
<reference evidence="7 8" key="1">
    <citation type="journal article" date="2018" name="ISME J.">
        <title>A methanotrophic archaeon couples anaerobic oxidation of methane to Fe(III) reduction.</title>
        <authorList>
            <person name="Cai C."/>
            <person name="Leu A.O."/>
            <person name="Xie G.J."/>
            <person name="Guo J."/>
            <person name="Feng Y."/>
            <person name="Zhao J.X."/>
            <person name="Tyson G.W."/>
            <person name="Yuan Z."/>
            <person name="Hu S."/>
        </authorList>
    </citation>
    <scope>NUCLEOTIDE SEQUENCE [LARGE SCALE GENOMIC DNA]</scope>
    <source>
        <strain evidence="7">FeB_12</strain>
    </source>
</reference>
<evidence type="ECO:0000313" key="8">
    <source>
        <dbReference type="Proteomes" id="UP000250918"/>
    </source>
</evidence>
<dbReference type="CDD" id="cd07560">
    <property type="entry name" value="Peptidase_S41_CPP"/>
    <property type="match status" value="1"/>
</dbReference>